<feature type="transmembrane region" description="Helical" evidence="2">
    <location>
        <begin position="102"/>
        <end position="128"/>
    </location>
</feature>
<evidence type="ECO:0000256" key="2">
    <source>
        <dbReference type="SAM" id="Phobius"/>
    </source>
</evidence>
<feature type="transmembrane region" description="Helical" evidence="2">
    <location>
        <begin position="201"/>
        <end position="221"/>
    </location>
</feature>
<dbReference type="EMBL" id="LTAN01000002">
    <property type="protein sequence ID" value="OBR14004.1"/>
    <property type="molecule type" value="Genomic_DNA"/>
</dbReference>
<gene>
    <name evidence="3" type="ORF">CH63R_02730</name>
</gene>
<proteinExistence type="predicted"/>
<feature type="transmembrane region" description="Helical" evidence="2">
    <location>
        <begin position="492"/>
        <end position="510"/>
    </location>
</feature>
<reference evidence="4" key="1">
    <citation type="journal article" date="2017" name="BMC Genomics">
        <title>Gapless genome assembly of Colletotrichum higginsianum reveals chromosome structure and association of transposable elements with secondary metabolite gene clusters.</title>
        <authorList>
            <person name="Dallery J.-F."/>
            <person name="Lapalu N."/>
            <person name="Zampounis A."/>
            <person name="Pigne S."/>
            <person name="Luyten I."/>
            <person name="Amselem J."/>
            <person name="Wittenberg A.H.J."/>
            <person name="Zhou S."/>
            <person name="de Queiroz M.V."/>
            <person name="Robin G.P."/>
            <person name="Auger A."/>
            <person name="Hainaut M."/>
            <person name="Henrissat B."/>
            <person name="Kim K.-T."/>
            <person name="Lee Y.-H."/>
            <person name="Lespinet O."/>
            <person name="Schwartz D.C."/>
            <person name="Thon M.R."/>
            <person name="O'Connell R.J."/>
        </authorList>
    </citation>
    <scope>NUCLEOTIDE SEQUENCE [LARGE SCALE GENOMIC DNA]</scope>
    <source>
        <strain evidence="4">IMI 349063</strain>
    </source>
</reference>
<dbReference type="PANTHER" id="PTHR23524">
    <property type="entry name" value="TRANSPORTER, PUTATIVE (AFU_ORTHOLOGUE AFUA_8G04850)-RELATED"/>
    <property type="match status" value="1"/>
</dbReference>
<feature type="transmembrane region" description="Helical" evidence="2">
    <location>
        <begin position="409"/>
        <end position="432"/>
    </location>
</feature>
<feature type="transmembrane region" description="Helical" evidence="2">
    <location>
        <begin position="608"/>
        <end position="628"/>
    </location>
</feature>
<dbReference type="GeneID" id="28861812"/>
<feature type="transmembrane region" description="Helical" evidence="2">
    <location>
        <begin position="530"/>
        <end position="553"/>
    </location>
</feature>
<dbReference type="InterPro" id="IPR036259">
    <property type="entry name" value="MFS_trans_sf"/>
</dbReference>
<keyword evidence="2" id="KW-1133">Transmembrane helix</keyword>
<protein>
    <submittedName>
        <fullName evidence="3">Major facilitator superfamily transporter</fullName>
    </submittedName>
</protein>
<name>A0A1B7YPX5_COLHI</name>
<comment type="caution">
    <text evidence="3">The sequence shown here is derived from an EMBL/GenBank/DDBJ whole genome shotgun (WGS) entry which is preliminary data.</text>
</comment>
<feature type="transmembrane region" description="Helical" evidence="2">
    <location>
        <begin position="459"/>
        <end position="485"/>
    </location>
</feature>
<feature type="transmembrane region" description="Helical" evidence="2">
    <location>
        <begin position="169"/>
        <end position="189"/>
    </location>
</feature>
<dbReference type="Pfam" id="PF07690">
    <property type="entry name" value="MFS_1"/>
    <property type="match status" value="2"/>
</dbReference>
<dbReference type="GO" id="GO:0022857">
    <property type="term" value="F:transmembrane transporter activity"/>
    <property type="evidence" value="ECO:0007669"/>
    <property type="project" value="InterPro"/>
</dbReference>
<feature type="transmembrane region" description="Helical" evidence="2">
    <location>
        <begin position="286"/>
        <end position="309"/>
    </location>
</feature>
<accession>A0A1B7YPX5</accession>
<dbReference type="VEuPathDB" id="FungiDB:CH63R_02730"/>
<feature type="transmembrane region" description="Helical" evidence="2">
    <location>
        <begin position="634"/>
        <end position="654"/>
    </location>
</feature>
<dbReference type="Gene3D" id="1.20.1250.20">
    <property type="entry name" value="MFS general substrate transporter like domains"/>
    <property type="match status" value="1"/>
</dbReference>
<dbReference type="OrthoDB" id="18110at2759"/>
<evidence type="ECO:0000313" key="4">
    <source>
        <dbReference type="Proteomes" id="UP000092177"/>
    </source>
</evidence>
<keyword evidence="2" id="KW-0812">Transmembrane</keyword>
<evidence type="ECO:0000313" key="3">
    <source>
        <dbReference type="EMBL" id="OBR14004.1"/>
    </source>
</evidence>
<keyword evidence="2" id="KW-0472">Membrane</keyword>
<dbReference type="InterPro" id="IPR011701">
    <property type="entry name" value="MFS"/>
</dbReference>
<dbReference type="RefSeq" id="XP_018162521.1">
    <property type="nucleotide sequence ID" value="XM_018297705.1"/>
</dbReference>
<dbReference type="SUPFAM" id="SSF103473">
    <property type="entry name" value="MFS general substrate transporter"/>
    <property type="match status" value="2"/>
</dbReference>
<feature type="transmembrane region" description="Helical" evidence="2">
    <location>
        <begin position="329"/>
        <end position="347"/>
    </location>
</feature>
<dbReference type="KEGG" id="chig:CH63R_02730"/>
<feature type="transmembrane region" description="Helical" evidence="2">
    <location>
        <begin position="140"/>
        <end position="162"/>
    </location>
</feature>
<dbReference type="GO" id="GO:0016020">
    <property type="term" value="C:membrane"/>
    <property type="evidence" value="ECO:0007669"/>
    <property type="project" value="UniProtKB-SubCell"/>
</dbReference>
<keyword evidence="4" id="KW-1185">Reference proteome</keyword>
<dbReference type="AlphaFoldDB" id="A0A1B7YPX5"/>
<comment type="subcellular location">
    <subcellularLocation>
        <location evidence="1">Membrane</location>
        <topology evidence="1">Multi-pass membrane protein</topology>
    </subcellularLocation>
</comment>
<sequence>MMLTCRHAPTPATAATHFDILTFSLVINNKQNRQPTSISLLTSIIPPVARCKLRSRRWSGLNNDNYLDCPSRHLLLALDILIMAILSRYLPFSEATSTLQAVTYLLGISLFSISFLVFLNSSISFVVTDLIGVKDGVGDIVGTLGFVDELVALIACPVWGLVSDRLGVRWVAVIGYAVIGAALILFVQAKNVYPQLLLARIFFAIGATAAATMVTAILPSLTDDGNDSDSSADVANKPAHNPRNSVAMSLESDMTITPARFHNTSGNGQAASASEREEAKAGKPSALAGYVGLFTGCGALVALSLFLPLPARFGEIDGVTSAVAVADSFYVVGVVAFVVAVFVFFGLKNLKGEEGKGWGILLGLKTNSSSEGDSDEHESNHPTRPKVLPYFRLLRDSVTLGFTDSQIALGYLGGFVARASTVAISLFIPLYINTYYISNGFCHGSPHDPSPELKKECRAAYLLSSILTGVAQLFGLFAAPLFGYFNRRRGRLNYPILIATAFGIVGYISLPQLQSPEYKNVDGRGGSPAIFAIVIMLGISQIGAIVCSLGFLGRGVLTADIPKSQIIDTVEDSTEAMEAPGESAPLLQHNASVDAVSRVRLKGSIAGMYSWFGGAAILLLTKLGGYMFDAVSHGAPFYMMASFNAILFLASLSIDAARFYKHKQ</sequence>
<evidence type="ECO:0000256" key="1">
    <source>
        <dbReference type="ARBA" id="ARBA00004141"/>
    </source>
</evidence>
<organism evidence="3 4">
    <name type="scientific">Colletotrichum higginsianum (strain IMI 349063)</name>
    <name type="common">Crucifer anthracnose fungus</name>
    <dbReference type="NCBI Taxonomy" id="759273"/>
    <lineage>
        <taxon>Eukaryota</taxon>
        <taxon>Fungi</taxon>
        <taxon>Dikarya</taxon>
        <taxon>Ascomycota</taxon>
        <taxon>Pezizomycotina</taxon>
        <taxon>Sordariomycetes</taxon>
        <taxon>Hypocreomycetidae</taxon>
        <taxon>Glomerellales</taxon>
        <taxon>Glomerellaceae</taxon>
        <taxon>Colletotrichum</taxon>
        <taxon>Colletotrichum destructivum species complex</taxon>
    </lineage>
</organism>
<dbReference type="Proteomes" id="UP000092177">
    <property type="component" value="Chromosome 2"/>
</dbReference>
<dbReference type="PANTHER" id="PTHR23524:SF1">
    <property type="entry name" value="MRH DOMAIN-CONTAINING PROTEIN-RELATED"/>
    <property type="match status" value="1"/>
</dbReference>